<feature type="region of interest" description="Disordered" evidence="1">
    <location>
        <begin position="1"/>
        <end position="95"/>
    </location>
</feature>
<dbReference type="AlphaFoldDB" id="A0AAV7UTD8"/>
<sequence>MDGGDGDSGKEKETRSAIGGDRREGDFVAAEYQHEDLHDESEAQRHPEQAPATLEGRRGHRSQEHPTTTWWEEAPFVSSELEAPKDRQKLSKKKK</sequence>
<gene>
    <name evidence="2" type="ORF">NDU88_000545</name>
</gene>
<dbReference type="EMBL" id="JANPWB010000004">
    <property type="protein sequence ID" value="KAJ1191229.1"/>
    <property type="molecule type" value="Genomic_DNA"/>
</dbReference>
<reference evidence="2" key="1">
    <citation type="journal article" date="2022" name="bioRxiv">
        <title>Sequencing and chromosome-scale assembly of the giantPleurodeles waltlgenome.</title>
        <authorList>
            <person name="Brown T."/>
            <person name="Elewa A."/>
            <person name="Iarovenko S."/>
            <person name="Subramanian E."/>
            <person name="Araus A.J."/>
            <person name="Petzold A."/>
            <person name="Susuki M."/>
            <person name="Suzuki K.-i.T."/>
            <person name="Hayashi T."/>
            <person name="Toyoda A."/>
            <person name="Oliveira C."/>
            <person name="Osipova E."/>
            <person name="Leigh N.D."/>
            <person name="Simon A."/>
            <person name="Yun M.H."/>
        </authorList>
    </citation>
    <scope>NUCLEOTIDE SEQUENCE</scope>
    <source>
        <strain evidence="2">20211129_DDA</strain>
        <tissue evidence="2">Liver</tissue>
    </source>
</reference>
<comment type="caution">
    <text evidence="2">The sequence shown here is derived from an EMBL/GenBank/DDBJ whole genome shotgun (WGS) entry which is preliminary data.</text>
</comment>
<protein>
    <submittedName>
        <fullName evidence="2">Uncharacterized protein</fullName>
    </submittedName>
</protein>
<evidence type="ECO:0000256" key="1">
    <source>
        <dbReference type="SAM" id="MobiDB-lite"/>
    </source>
</evidence>
<evidence type="ECO:0000313" key="2">
    <source>
        <dbReference type="EMBL" id="KAJ1191229.1"/>
    </source>
</evidence>
<proteinExistence type="predicted"/>
<keyword evidence="3" id="KW-1185">Reference proteome</keyword>
<organism evidence="2 3">
    <name type="scientific">Pleurodeles waltl</name>
    <name type="common">Iberian ribbed newt</name>
    <dbReference type="NCBI Taxonomy" id="8319"/>
    <lineage>
        <taxon>Eukaryota</taxon>
        <taxon>Metazoa</taxon>
        <taxon>Chordata</taxon>
        <taxon>Craniata</taxon>
        <taxon>Vertebrata</taxon>
        <taxon>Euteleostomi</taxon>
        <taxon>Amphibia</taxon>
        <taxon>Batrachia</taxon>
        <taxon>Caudata</taxon>
        <taxon>Salamandroidea</taxon>
        <taxon>Salamandridae</taxon>
        <taxon>Pleurodelinae</taxon>
        <taxon>Pleurodeles</taxon>
    </lineage>
</organism>
<name>A0AAV7UTD8_PLEWA</name>
<feature type="compositionally biased region" description="Basic and acidic residues" evidence="1">
    <location>
        <begin position="55"/>
        <end position="64"/>
    </location>
</feature>
<dbReference type="Proteomes" id="UP001066276">
    <property type="component" value="Chromosome 2_2"/>
</dbReference>
<accession>A0AAV7UTD8</accession>
<feature type="compositionally biased region" description="Basic and acidic residues" evidence="1">
    <location>
        <begin position="7"/>
        <end position="48"/>
    </location>
</feature>
<evidence type="ECO:0000313" key="3">
    <source>
        <dbReference type="Proteomes" id="UP001066276"/>
    </source>
</evidence>